<dbReference type="PRINTS" id="PR00449">
    <property type="entry name" value="RASTRNSFRMNG"/>
</dbReference>
<evidence type="ECO:0000256" key="4">
    <source>
        <dbReference type="ARBA" id="ARBA00022741"/>
    </source>
</evidence>
<protein>
    <recommendedName>
        <fullName evidence="9">GTP-binding protein RHO3</fullName>
    </recommendedName>
</protein>
<dbReference type="Proteomes" id="UP000266861">
    <property type="component" value="Unassembled WGS sequence"/>
</dbReference>
<dbReference type="FunFam" id="3.40.50.300:FF:000780">
    <property type="entry name" value="Rho GTPase Rho3"/>
    <property type="match status" value="1"/>
</dbReference>
<dbReference type="NCBIfam" id="TIGR00231">
    <property type="entry name" value="small_GTP"/>
    <property type="match status" value="1"/>
</dbReference>
<dbReference type="InterPro" id="IPR003578">
    <property type="entry name" value="Small_GTPase_Rho"/>
</dbReference>
<dbReference type="GO" id="GO:0007163">
    <property type="term" value="P:establishment or maintenance of cell polarity"/>
    <property type="evidence" value="ECO:0007669"/>
    <property type="project" value="UniProtKB-ARBA"/>
</dbReference>
<sequence length="212" mass="24402">MFLLKKKMACGPFFNKEKPLSRKLVVIGDGACGKTSLLNVFTRGCFPQNYEPTVFENFVHDIWIENRHIEISLWDTAGQEEFDRLRSLSYAETHVIMLCFAVDNRDSLENIESKWMEEIHENCPGVKLVLVALKCDLREDIQVMRSMQRYGERPVSYEEGIEVARNIRASKYLECSSKHNRGVREAFEQSALVSIHAKRKGLPGESSRCILL</sequence>
<dbReference type="InterPro" id="IPR005225">
    <property type="entry name" value="Small_GTP-bd"/>
</dbReference>
<accession>A0A397I1R8</accession>
<dbReference type="PROSITE" id="PS51419">
    <property type="entry name" value="RAB"/>
    <property type="match status" value="1"/>
</dbReference>
<organism evidence="10 11">
    <name type="scientific">Diversispora epigaea</name>
    <dbReference type="NCBI Taxonomy" id="1348612"/>
    <lineage>
        <taxon>Eukaryota</taxon>
        <taxon>Fungi</taxon>
        <taxon>Fungi incertae sedis</taxon>
        <taxon>Mucoromycota</taxon>
        <taxon>Glomeromycotina</taxon>
        <taxon>Glomeromycetes</taxon>
        <taxon>Diversisporales</taxon>
        <taxon>Diversisporaceae</taxon>
        <taxon>Diversispora</taxon>
    </lineage>
</organism>
<keyword evidence="4" id="KW-0547">Nucleotide-binding</keyword>
<dbReference type="SMART" id="SM00173">
    <property type="entry name" value="RAS"/>
    <property type="match status" value="1"/>
</dbReference>
<dbReference type="OrthoDB" id="8830751at2759"/>
<keyword evidence="7" id="KW-0449">Lipoprotein</keyword>
<evidence type="ECO:0000256" key="3">
    <source>
        <dbReference type="ARBA" id="ARBA00022481"/>
    </source>
</evidence>
<dbReference type="GO" id="GO:0007264">
    <property type="term" value="P:small GTPase-mediated signal transduction"/>
    <property type="evidence" value="ECO:0007669"/>
    <property type="project" value="InterPro"/>
</dbReference>
<dbReference type="SMART" id="SM00175">
    <property type="entry name" value="RAB"/>
    <property type="match status" value="1"/>
</dbReference>
<evidence type="ECO:0000313" key="10">
    <source>
        <dbReference type="EMBL" id="RHZ69455.1"/>
    </source>
</evidence>
<dbReference type="AlphaFoldDB" id="A0A397I1R8"/>
<gene>
    <name evidence="10" type="ORF">Glove_283g36</name>
</gene>
<comment type="caution">
    <text evidence="10">The sequence shown here is derived from an EMBL/GenBank/DDBJ whole genome shotgun (WGS) entry which is preliminary data.</text>
</comment>
<keyword evidence="8" id="KW-0636">Prenylation</keyword>
<dbReference type="Pfam" id="PF00071">
    <property type="entry name" value="Ras"/>
    <property type="match status" value="1"/>
</dbReference>
<dbReference type="PROSITE" id="PS51421">
    <property type="entry name" value="RAS"/>
    <property type="match status" value="1"/>
</dbReference>
<dbReference type="STRING" id="1348612.A0A397I1R8"/>
<dbReference type="SMART" id="SM00174">
    <property type="entry name" value="RHO"/>
    <property type="match status" value="1"/>
</dbReference>
<keyword evidence="3" id="KW-0488">Methylation</keyword>
<dbReference type="GO" id="GO:0017157">
    <property type="term" value="P:regulation of exocytosis"/>
    <property type="evidence" value="ECO:0007669"/>
    <property type="project" value="UniProtKB-ARBA"/>
</dbReference>
<proteinExistence type="predicted"/>
<evidence type="ECO:0000256" key="8">
    <source>
        <dbReference type="ARBA" id="ARBA00023289"/>
    </source>
</evidence>
<evidence type="ECO:0000256" key="1">
    <source>
        <dbReference type="ARBA" id="ARBA00004193"/>
    </source>
</evidence>
<dbReference type="GO" id="GO:0005525">
    <property type="term" value="F:GTP binding"/>
    <property type="evidence" value="ECO:0007669"/>
    <property type="project" value="UniProtKB-KW"/>
</dbReference>
<dbReference type="GO" id="GO:0003924">
    <property type="term" value="F:GTPase activity"/>
    <property type="evidence" value="ECO:0007669"/>
    <property type="project" value="InterPro"/>
</dbReference>
<evidence type="ECO:0000313" key="11">
    <source>
        <dbReference type="Proteomes" id="UP000266861"/>
    </source>
</evidence>
<keyword evidence="11" id="KW-1185">Reference proteome</keyword>
<keyword evidence="5" id="KW-0342">GTP-binding</keyword>
<dbReference type="GO" id="GO:0030036">
    <property type="term" value="P:actin cytoskeleton organization"/>
    <property type="evidence" value="ECO:0007669"/>
    <property type="project" value="UniProtKB-ARBA"/>
</dbReference>
<dbReference type="SUPFAM" id="SSF52540">
    <property type="entry name" value="P-loop containing nucleoside triphosphate hydrolases"/>
    <property type="match status" value="1"/>
</dbReference>
<evidence type="ECO:0000256" key="5">
    <source>
        <dbReference type="ARBA" id="ARBA00023134"/>
    </source>
</evidence>
<name>A0A397I1R8_9GLOM</name>
<dbReference type="PANTHER" id="PTHR24072">
    <property type="entry name" value="RHO FAMILY GTPASE"/>
    <property type="match status" value="1"/>
</dbReference>
<dbReference type="InterPro" id="IPR001806">
    <property type="entry name" value="Small_GTPase"/>
</dbReference>
<keyword evidence="6" id="KW-0472">Membrane</keyword>
<dbReference type="Gene3D" id="3.40.50.300">
    <property type="entry name" value="P-loop containing nucleotide triphosphate hydrolases"/>
    <property type="match status" value="1"/>
</dbReference>
<evidence type="ECO:0000256" key="7">
    <source>
        <dbReference type="ARBA" id="ARBA00023288"/>
    </source>
</evidence>
<dbReference type="InterPro" id="IPR027417">
    <property type="entry name" value="P-loop_NTPase"/>
</dbReference>
<comment type="subcellular location">
    <subcellularLocation>
        <location evidence="1">Cell membrane</location>
        <topology evidence="1">Lipid-anchor</topology>
    </subcellularLocation>
</comment>
<evidence type="ECO:0000256" key="9">
    <source>
        <dbReference type="ARBA" id="ARBA00067968"/>
    </source>
</evidence>
<keyword evidence="2" id="KW-1003">Cell membrane</keyword>
<dbReference type="PROSITE" id="PS51420">
    <property type="entry name" value="RHO"/>
    <property type="match status" value="1"/>
</dbReference>
<reference evidence="10 11" key="1">
    <citation type="submission" date="2018-08" db="EMBL/GenBank/DDBJ databases">
        <title>Genome and evolution of the arbuscular mycorrhizal fungus Diversispora epigaea (formerly Glomus versiforme) and its bacterial endosymbionts.</title>
        <authorList>
            <person name="Sun X."/>
            <person name="Fei Z."/>
            <person name="Harrison M."/>
        </authorList>
    </citation>
    <scope>NUCLEOTIDE SEQUENCE [LARGE SCALE GENOMIC DNA]</scope>
    <source>
        <strain evidence="10 11">IT104</strain>
    </source>
</reference>
<dbReference type="EMBL" id="PQFF01000259">
    <property type="protein sequence ID" value="RHZ69455.1"/>
    <property type="molecule type" value="Genomic_DNA"/>
</dbReference>
<dbReference type="GO" id="GO:0005886">
    <property type="term" value="C:plasma membrane"/>
    <property type="evidence" value="ECO:0007669"/>
    <property type="project" value="UniProtKB-SubCell"/>
</dbReference>
<evidence type="ECO:0000256" key="6">
    <source>
        <dbReference type="ARBA" id="ARBA00023136"/>
    </source>
</evidence>
<evidence type="ECO:0000256" key="2">
    <source>
        <dbReference type="ARBA" id="ARBA00022475"/>
    </source>
</evidence>